<evidence type="ECO:0000313" key="9">
    <source>
        <dbReference type="Proteomes" id="UP000316706"/>
    </source>
</evidence>
<feature type="chain" id="PRO_5022125122" evidence="6">
    <location>
        <begin position="29"/>
        <end position="532"/>
    </location>
</feature>
<dbReference type="InterPro" id="IPR036737">
    <property type="entry name" value="OmpA-like_sf"/>
</dbReference>
<dbReference type="InterPro" id="IPR050330">
    <property type="entry name" value="Bact_OuterMem_StrucFunc"/>
</dbReference>
<feature type="compositionally biased region" description="Pro residues" evidence="5">
    <location>
        <begin position="374"/>
        <end position="385"/>
    </location>
</feature>
<dbReference type="GO" id="GO:0009279">
    <property type="term" value="C:cell outer membrane"/>
    <property type="evidence" value="ECO:0007669"/>
    <property type="project" value="UniProtKB-SubCell"/>
</dbReference>
<evidence type="ECO:0000313" key="8">
    <source>
        <dbReference type="EMBL" id="TQM66698.1"/>
    </source>
</evidence>
<dbReference type="RefSeq" id="WP_141965804.1">
    <property type="nucleotide sequence ID" value="NZ_VFPO01000001.1"/>
</dbReference>
<comment type="subcellular location">
    <subcellularLocation>
        <location evidence="1">Cell outer membrane</location>
    </subcellularLocation>
</comment>
<feature type="domain" description="OmpA-like" evidence="7">
    <location>
        <begin position="194"/>
        <end position="314"/>
    </location>
</feature>
<accession>A0A543I7Z1</accession>
<organism evidence="8 9">
    <name type="scientific">Actinomadura hallensis</name>
    <dbReference type="NCBI Taxonomy" id="337895"/>
    <lineage>
        <taxon>Bacteria</taxon>
        <taxon>Bacillati</taxon>
        <taxon>Actinomycetota</taxon>
        <taxon>Actinomycetes</taxon>
        <taxon>Streptosporangiales</taxon>
        <taxon>Thermomonosporaceae</taxon>
        <taxon>Actinomadura</taxon>
    </lineage>
</organism>
<dbReference type="Pfam" id="PF00691">
    <property type="entry name" value="OmpA"/>
    <property type="match status" value="1"/>
</dbReference>
<sequence>MRVHTSVPLALALAGALLLTGCGGGAEARKVDPPTVGAGGARNAGAGGTFVKEGVFGGANGMRARVEIMGVERLGAKSVLRYNVTSLESAKKSVTFAIDLLDPVGRLLYRPTGSTSGENFEPGATREMAAEYTAIPQNVAKVTAITPGTAGEFTGIPVTGTADPSAASLARLRGNPIELYDLVEGKIRDVESSPHQVKIRLHADALFTGRSAKLSGRAGALLDETAQEIKTKAMRPLTIVGHTDGRGDDSDNLKLSEERAEAVMKAMKSRLGGDFTYTTSGKGEAEPVAEEGGEDDAKARARNARVEIAYQVKRPADAVPNPPGGPSASTPGGPPATAPGGPSAPAPGVPSAESDDGVSVRPPADPLAKSPSPLTSPPSATPGSPPGGASPNGVPAEFRAEDGEKVASREAGKRRLDVKPFYRDGSYIVAVFDIVGEGPTPATYTHRDYPGGVFTSFSIRVKGSDDVHRAVRIGPVSPGADGSYLDPGRAVPDAGADQPVRGFVYLPAPPGNATTVTFDAGPFGTVEDVPVQ</sequence>
<keyword evidence="3" id="KW-0998">Cell outer membrane</keyword>
<keyword evidence="9" id="KW-1185">Reference proteome</keyword>
<keyword evidence="2 4" id="KW-0472">Membrane</keyword>
<dbReference type="Gene3D" id="3.30.1330.60">
    <property type="entry name" value="OmpA-like domain"/>
    <property type="match status" value="1"/>
</dbReference>
<dbReference type="PROSITE" id="PS51257">
    <property type="entry name" value="PROKAR_LIPOPROTEIN"/>
    <property type="match status" value="1"/>
</dbReference>
<feature type="region of interest" description="Disordered" evidence="5">
    <location>
        <begin position="273"/>
        <end position="396"/>
    </location>
</feature>
<dbReference type="PANTHER" id="PTHR30329:SF21">
    <property type="entry name" value="LIPOPROTEIN YIAD-RELATED"/>
    <property type="match status" value="1"/>
</dbReference>
<feature type="signal peptide" evidence="6">
    <location>
        <begin position="1"/>
        <end position="28"/>
    </location>
</feature>
<evidence type="ECO:0000256" key="6">
    <source>
        <dbReference type="SAM" id="SignalP"/>
    </source>
</evidence>
<comment type="caution">
    <text evidence="8">The sequence shown here is derived from an EMBL/GenBank/DDBJ whole genome shotgun (WGS) entry which is preliminary data.</text>
</comment>
<dbReference type="InterPro" id="IPR006665">
    <property type="entry name" value="OmpA-like"/>
</dbReference>
<dbReference type="PANTHER" id="PTHR30329">
    <property type="entry name" value="STATOR ELEMENT OF FLAGELLAR MOTOR COMPLEX"/>
    <property type="match status" value="1"/>
</dbReference>
<protein>
    <submittedName>
        <fullName evidence="8">Outer membrane protein OmpA-like peptidoglycan-associated protein</fullName>
    </submittedName>
</protein>
<name>A0A543I7Z1_9ACTN</name>
<keyword evidence="6" id="KW-0732">Signal</keyword>
<dbReference type="CDD" id="cd07185">
    <property type="entry name" value="OmpA_C-like"/>
    <property type="match status" value="1"/>
</dbReference>
<evidence type="ECO:0000256" key="3">
    <source>
        <dbReference type="ARBA" id="ARBA00023237"/>
    </source>
</evidence>
<evidence type="ECO:0000259" key="7">
    <source>
        <dbReference type="PROSITE" id="PS51123"/>
    </source>
</evidence>
<dbReference type="InterPro" id="IPR006664">
    <property type="entry name" value="OMP_bac"/>
</dbReference>
<dbReference type="SUPFAM" id="SSF103088">
    <property type="entry name" value="OmpA-like"/>
    <property type="match status" value="1"/>
</dbReference>
<evidence type="ECO:0000256" key="4">
    <source>
        <dbReference type="PROSITE-ProRule" id="PRU00473"/>
    </source>
</evidence>
<dbReference type="PROSITE" id="PS51123">
    <property type="entry name" value="OMPA_2"/>
    <property type="match status" value="1"/>
</dbReference>
<dbReference type="AlphaFoldDB" id="A0A543I7Z1"/>
<dbReference type="PRINTS" id="PR01021">
    <property type="entry name" value="OMPADOMAIN"/>
</dbReference>
<feature type="compositionally biased region" description="Pro residues" evidence="5">
    <location>
        <begin position="332"/>
        <end position="348"/>
    </location>
</feature>
<proteinExistence type="predicted"/>
<reference evidence="8 9" key="1">
    <citation type="submission" date="2019-06" db="EMBL/GenBank/DDBJ databases">
        <title>Sequencing the genomes of 1000 actinobacteria strains.</title>
        <authorList>
            <person name="Klenk H.-P."/>
        </authorList>
    </citation>
    <scope>NUCLEOTIDE SEQUENCE [LARGE SCALE GENOMIC DNA]</scope>
    <source>
        <strain evidence="8 9">DSM 45043</strain>
    </source>
</reference>
<evidence type="ECO:0000256" key="5">
    <source>
        <dbReference type="SAM" id="MobiDB-lite"/>
    </source>
</evidence>
<evidence type="ECO:0000256" key="2">
    <source>
        <dbReference type="ARBA" id="ARBA00023136"/>
    </source>
</evidence>
<gene>
    <name evidence="8" type="ORF">FHX41_0283</name>
</gene>
<dbReference type="OrthoDB" id="5243843at2"/>
<dbReference type="Proteomes" id="UP000316706">
    <property type="component" value="Unassembled WGS sequence"/>
</dbReference>
<dbReference type="EMBL" id="VFPO01000001">
    <property type="protein sequence ID" value="TQM66698.1"/>
    <property type="molecule type" value="Genomic_DNA"/>
</dbReference>
<evidence type="ECO:0000256" key="1">
    <source>
        <dbReference type="ARBA" id="ARBA00004442"/>
    </source>
</evidence>